<accession>A0A2H3DKU6</accession>
<evidence type="ECO:0000313" key="4">
    <source>
        <dbReference type="Proteomes" id="UP000217790"/>
    </source>
</evidence>
<dbReference type="EMBL" id="KZ293668">
    <property type="protein sequence ID" value="PBK89697.1"/>
    <property type="molecule type" value="Genomic_DNA"/>
</dbReference>
<dbReference type="InterPro" id="IPR011989">
    <property type="entry name" value="ARM-like"/>
</dbReference>
<feature type="region of interest" description="Disordered" evidence="1">
    <location>
        <begin position="46"/>
        <end position="69"/>
    </location>
</feature>
<dbReference type="OrthoDB" id="538223at2759"/>
<dbReference type="InParanoid" id="A0A2H3DKU6"/>
<feature type="domain" description="T6SS Phospholipase effector Tle1-like catalytic" evidence="2">
    <location>
        <begin position="183"/>
        <end position="452"/>
    </location>
</feature>
<dbReference type="PANTHER" id="PTHR33840:SF2">
    <property type="entry name" value="TLE1 PHOSPHOLIPASE DOMAIN-CONTAINING PROTEIN"/>
    <property type="match status" value="1"/>
</dbReference>
<dbReference type="InterPro" id="IPR029058">
    <property type="entry name" value="AB_hydrolase_fold"/>
</dbReference>
<dbReference type="SUPFAM" id="SSF53474">
    <property type="entry name" value="alpha/beta-Hydrolases"/>
    <property type="match status" value="1"/>
</dbReference>
<gene>
    <name evidence="3" type="ORF">ARMGADRAFT_330897</name>
</gene>
<dbReference type="SUPFAM" id="SSF48371">
    <property type="entry name" value="ARM repeat"/>
    <property type="match status" value="1"/>
</dbReference>
<reference evidence="4" key="1">
    <citation type="journal article" date="2017" name="Nat. Ecol. Evol.">
        <title>Genome expansion and lineage-specific genetic innovations in the forest pathogenic fungi Armillaria.</title>
        <authorList>
            <person name="Sipos G."/>
            <person name="Prasanna A.N."/>
            <person name="Walter M.C."/>
            <person name="O'Connor E."/>
            <person name="Balint B."/>
            <person name="Krizsan K."/>
            <person name="Kiss B."/>
            <person name="Hess J."/>
            <person name="Varga T."/>
            <person name="Slot J."/>
            <person name="Riley R."/>
            <person name="Boka B."/>
            <person name="Rigling D."/>
            <person name="Barry K."/>
            <person name="Lee J."/>
            <person name="Mihaltcheva S."/>
            <person name="LaButti K."/>
            <person name="Lipzen A."/>
            <person name="Waldron R."/>
            <person name="Moloney N.M."/>
            <person name="Sperisen C."/>
            <person name="Kredics L."/>
            <person name="Vagvoelgyi C."/>
            <person name="Patrignani A."/>
            <person name="Fitzpatrick D."/>
            <person name="Nagy I."/>
            <person name="Doyle S."/>
            <person name="Anderson J.B."/>
            <person name="Grigoriev I.V."/>
            <person name="Gueldener U."/>
            <person name="Muensterkoetter M."/>
            <person name="Nagy L.G."/>
        </authorList>
    </citation>
    <scope>NUCLEOTIDE SEQUENCE [LARGE SCALE GENOMIC DNA]</scope>
    <source>
        <strain evidence="4">Ar21-2</strain>
    </source>
</reference>
<evidence type="ECO:0000313" key="3">
    <source>
        <dbReference type="EMBL" id="PBK89697.1"/>
    </source>
</evidence>
<dbReference type="Pfam" id="PF09994">
    <property type="entry name" value="T6SS_Tle1-like_cat"/>
    <property type="match status" value="1"/>
</dbReference>
<evidence type="ECO:0000259" key="2">
    <source>
        <dbReference type="Pfam" id="PF09994"/>
    </source>
</evidence>
<keyword evidence="4" id="KW-1185">Reference proteome</keyword>
<proteinExistence type="predicted"/>
<dbReference type="AlphaFoldDB" id="A0A2H3DKU6"/>
<organism evidence="3 4">
    <name type="scientific">Armillaria gallica</name>
    <name type="common">Bulbous honey fungus</name>
    <name type="synonym">Armillaria bulbosa</name>
    <dbReference type="NCBI Taxonomy" id="47427"/>
    <lineage>
        <taxon>Eukaryota</taxon>
        <taxon>Fungi</taxon>
        <taxon>Dikarya</taxon>
        <taxon>Basidiomycota</taxon>
        <taxon>Agaricomycotina</taxon>
        <taxon>Agaricomycetes</taxon>
        <taxon>Agaricomycetidae</taxon>
        <taxon>Agaricales</taxon>
        <taxon>Marasmiineae</taxon>
        <taxon>Physalacriaceae</taxon>
        <taxon>Armillaria</taxon>
    </lineage>
</organism>
<sequence length="713" mass="79553">MDSQFNVTPEVNDRPTTTLPLSGESQSNLADAFELPYGVDFHTVAPPSSMPTPAPQAANVKSIPSPSRTPLLDIFSQTAPTAGSPSSVANLTRTTSIAETPTGNAASTSNRTAPAPDNANSSQSTIRLPERKCGCQCLPTCSCFCPCRDHCICPRDHTCNETCHKKKCEYKCWGKCGSRKNYRNLVVCLDGTSNQFGHFNTNVVELHSRVLKDDGSIRQLTFYSSGIGTHVPSGKHSLGNWLYNAVDMAIAWNFRNIVEKAYCWLADNYKPRDRIYLFGFSRGAYQVRALAGMVERLGLVFAGNTALIPLAYELYRNKHRGRKIRDKTEAEAFAANFKRTFSRKVKVHFIGAWDTVSSVGFIRQRPLPLTASASHVCFFRQGLALDERRVKFLPEFLTDGRVASSHSENPELNITTNVKEVWFVGSHSDIGGSNERKRSFDLTSVPLSWMEHEASEAGLRFAEREAVGEWTWDHLRKDKPTRSLRGPWWIPEYLPIKWSLYSGKEISTTRARHRGRGRSILPQQCIHASVMFQHRGYTPSATFLGDKGRDWASLLEINEIAELEDLAWADEWAYMLDMDLFDDSIVRMTIGQLKGDTFLDPVLILRRLAFMALSDRCAKKIAEVIGELVAMLANDKPPDIQAASASCLFQLAKHSYGEQIIEEGAGVPLQNMLHRDGTRETRVASLQCLSQLILEPSAEQTGCLALSTPSYRL</sequence>
<evidence type="ECO:0000256" key="1">
    <source>
        <dbReference type="SAM" id="MobiDB-lite"/>
    </source>
</evidence>
<dbReference type="STRING" id="47427.A0A2H3DKU6"/>
<dbReference type="Proteomes" id="UP000217790">
    <property type="component" value="Unassembled WGS sequence"/>
</dbReference>
<protein>
    <recommendedName>
        <fullName evidence="2">T6SS Phospholipase effector Tle1-like catalytic domain-containing protein</fullName>
    </recommendedName>
</protein>
<feature type="region of interest" description="Disordered" evidence="1">
    <location>
        <begin position="97"/>
        <end position="123"/>
    </location>
</feature>
<dbReference type="PANTHER" id="PTHR33840">
    <property type="match status" value="1"/>
</dbReference>
<feature type="region of interest" description="Disordered" evidence="1">
    <location>
        <begin position="1"/>
        <end position="27"/>
    </location>
</feature>
<dbReference type="Gene3D" id="1.25.10.10">
    <property type="entry name" value="Leucine-rich Repeat Variant"/>
    <property type="match status" value="1"/>
</dbReference>
<dbReference type="InterPro" id="IPR016024">
    <property type="entry name" value="ARM-type_fold"/>
</dbReference>
<name>A0A2H3DKU6_ARMGA</name>
<dbReference type="InterPro" id="IPR018712">
    <property type="entry name" value="Tle1-like_cat"/>
</dbReference>